<evidence type="ECO:0000313" key="3">
    <source>
        <dbReference type="Proteomes" id="UP000219329"/>
    </source>
</evidence>
<accession>A0A2A5WCG8</accession>
<feature type="domain" description="SnoaL-like" evidence="1">
    <location>
        <begin position="28"/>
        <end position="138"/>
    </location>
</feature>
<protein>
    <submittedName>
        <fullName evidence="2">Protein with SnoaL 3 domain, NTF 2 superfamily</fullName>
    </submittedName>
</protein>
<proteinExistence type="predicted"/>
<dbReference type="SUPFAM" id="SSF54427">
    <property type="entry name" value="NTF2-like"/>
    <property type="match status" value="1"/>
</dbReference>
<dbReference type="Pfam" id="PF13474">
    <property type="entry name" value="SnoaL_3"/>
    <property type="match status" value="1"/>
</dbReference>
<sequence>MKENLAILFFLISSTSVAQSISLELEAINDVLNAYHEAAAQGEWDQYFSLMSDDGVFLGTDADERWPKAVFRQYAEGRNGWTYHPTDRHINLTPDGNSAWFDEILDSESYGASRGTGVLIKTTNGWKISQYHLTFPIPNELAGKITQEIKAFEEQGN</sequence>
<organism evidence="2 3">
    <name type="scientific">OM182 bacterium MED-G28</name>
    <dbReference type="NCBI Taxonomy" id="1986256"/>
    <lineage>
        <taxon>Bacteria</taxon>
        <taxon>Pseudomonadati</taxon>
        <taxon>Pseudomonadota</taxon>
        <taxon>Gammaproteobacteria</taxon>
        <taxon>OMG group</taxon>
        <taxon>OM182 clade</taxon>
    </lineage>
</organism>
<dbReference type="InterPro" id="IPR032710">
    <property type="entry name" value="NTF2-like_dom_sf"/>
</dbReference>
<comment type="caution">
    <text evidence="2">The sequence shown here is derived from an EMBL/GenBank/DDBJ whole genome shotgun (WGS) entry which is preliminary data.</text>
</comment>
<dbReference type="InterPro" id="IPR037401">
    <property type="entry name" value="SnoaL-like"/>
</dbReference>
<evidence type="ECO:0000259" key="1">
    <source>
        <dbReference type="Pfam" id="PF13474"/>
    </source>
</evidence>
<name>A0A2A5WCG8_9GAMM</name>
<evidence type="ECO:0000313" key="2">
    <source>
        <dbReference type="EMBL" id="PDH34051.1"/>
    </source>
</evidence>
<dbReference type="Gene3D" id="3.10.450.50">
    <property type="match status" value="1"/>
</dbReference>
<gene>
    <name evidence="2" type="ORF">CNF02_06760</name>
</gene>
<reference evidence="2 3" key="1">
    <citation type="submission" date="2017-08" db="EMBL/GenBank/DDBJ databases">
        <title>Fine stratification of microbial communities through a metagenomic profile of the photic zone.</title>
        <authorList>
            <person name="Haro-Moreno J.M."/>
            <person name="Lopez-Perez M."/>
            <person name="De La Torre J."/>
            <person name="Picazo A."/>
            <person name="Camacho A."/>
            <person name="Rodriguez-Valera F."/>
        </authorList>
    </citation>
    <scope>NUCLEOTIDE SEQUENCE [LARGE SCALE GENOMIC DNA]</scope>
    <source>
        <strain evidence="2">MED-G28</strain>
    </source>
</reference>
<dbReference type="AlphaFoldDB" id="A0A2A5WCG8"/>
<dbReference type="EMBL" id="NTJZ01000005">
    <property type="protein sequence ID" value="PDH34051.1"/>
    <property type="molecule type" value="Genomic_DNA"/>
</dbReference>
<dbReference type="Proteomes" id="UP000219329">
    <property type="component" value="Unassembled WGS sequence"/>
</dbReference>